<evidence type="ECO:0000313" key="3">
    <source>
        <dbReference type="Proteomes" id="UP000820818"/>
    </source>
</evidence>
<protein>
    <submittedName>
        <fullName evidence="2">HemK methyltransferase family member 1 isoform X1</fullName>
    </submittedName>
</protein>
<dbReference type="AlphaFoldDB" id="A0AAD5L2E0"/>
<dbReference type="PANTHER" id="PTHR18895">
    <property type="entry name" value="HEMK METHYLTRANSFERASE"/>
    <property type="match status" value="1"/>
</dbReference>
<comment type="caution">
    <text evidence="2">The sequence shown here is derived from an EMBL/GenBank/DDBJ whole genome shotgun (WGS) entry which is preliminary data.</text>
</comment>
<evidence type="ECO:0000259" key="1">
    <source>
        <dbReference type="Pfam" id="PF05175"/>
    </source>
</evidence>
<dbReference type="PANTHER" id="PTHR18895:SF74">
    <property type="entry name" value="MTRF1L RELEASE FACTOR GLUTAMINE METHYLTRANSFERASE"/>
    <property type="match status" value="1"/>
</dbReference>
<proteinExistence type="predicted"/>
<keyword evidence="3" id="KW-1185">Reference proteome</keyword>
<dbReference type="EMBL" id="WJBH02000001">
    <property type="protein sequence ID" value="KAI9565266.1"/>
    <property type="molecule type" value="Genomic_DNA"/>
</dbReference>
<dbReference type="SUPFAM" id="SSF53335">
    <property type="entry name" value="S-adenosyl-L-methionine-dependent methyltransferases"/>
    <property type="match status" value="1"/>
</dbReference>
<gene>
    <name evidence="2" type="ORF">GHT06_009051</name>
</gene>
<name>A0AAD5L2E0_9CRUS</name>
<organism evidence="2 3">
    <name type="scientific">Daphnia sinensis</name>
    <dbReference type="NCBI Taxonomy" id="1820382"/>
    <lineage>
        <taxon>Eukaryota</taxon>
        <taxon>Metazoa</taxon>
        <taxon>Ecdysozoa</taxon>
        <taxon>Arthropoda</taxon>
        <taxon>Crustacea</taxon>
        <taxon>Branchiopoda</taxon>
        <taxon>Diplostraca</taxon>
        <taxon>Cladocera</taxon>
        <taxon>Anomopoda</taxon>
        <taxon>Daphniidae</taxon>
        <taxon>Daphnia</taxon>
        <taxon>Daphnia similis group</taxon>
    </lineage>
</organism>
<dbReference type="InterPro" id="IPR050320">
    <property type="entry name" value="N5-glutamine_MTase"/>
</dbReference>
<accession>A0AAD5L2E0</accession>
<keyword evidence="2" id="KW-0489">Methyltransferase</keyword>
<reference evidence="2 3" key="1">
    <citation type="submission" date="2022-05" db="EMBL/GenBank/DDBJ databases">
        <title>A multi-omics perspective on studying reproductive biology in Daphnia sinensis.</title>
        <authorList>
            <person name="Jia J."/>
        </authorList>
    </citation>
    <scope>NUCLEOTIDE SEQUENCE [LARGE SCALE GENOMIC DNA]</scope>
    <source>
        <strain evidence="2 3">WSL</strain>
    </source>
</reference>
<dbReference type="Gene3D" id="3.40.50.150">
    <property type="entry name" value="Vaccinia Virus protein VP39"/>
    <property type="match status" value="1"/>
</dbReference>
<dbReference type="CDD" id="cd02440">
    <property type="entry name" value="AdoMet_MTases"/>
    <property type="match status" value="1"/>
</dbReference>
<dbReference type="GO" id="GO:0008757">
    <property type="term" value="F:S-adenosylmethionine-dependent methyltransferase activity"/>
    <property type="evidence" value="ECO:0007669"/>
    <property type="project" value="UniProtKB-ARBA"/>
</dbReference>
<dbReference type="Gene3D" id="1.10.8.10">
    <property type="entry name" value="DNA helicase RuvA subunit, C-terminal domain"/>
    <property type="match status" value="1"/>
</dbReference>
<dbReference type="GO" id="GO:0005739">
    <property type="term" value="C:mitochondrion"/>
    <property type="evidence" value="ECO:0007669"/>
    <property type="project" value="TreeGrafter"/>
</dbReference>
<evidence type="ECO:0000313" key="2">
    <source>
        <dbReference type="EMBL" id="KAI9565266.1"/>
    </source>
</evidence>
<sequence length="301" mass="33493">MIYSFRATLSRIHTGAAGAFNRQSSVKAVKYLIQCWTKKFEENQVPEAEISIKHIMCNILGLKNVSHLDKVRNRILTDDELHRLLVNTELRLKRMPLQPETEDLVSIASELIHQLTSEEGNLHEPSCFEIGCGSGAISLALLSKHDKLRCMAIDANPAAVSLSRLNSELLGLADRASFSIAKLEDDGVIHGFSLPDSMKYDILVSNPPYIPTGEISGLEPEIFQYEDHLALDGGSDGTRLIETIIRNSPKWLRGGAFIVLEIDPRQTKVIQLISQDCGSYADCSVRKDCFGVDRFVVLRCK</sequence>
<dbReference type="InterPro" id="IPR002052">
    <property type="entry name" value="DNA_methylase_N6_adenine_CS"/>
</dbReference>
<keyword evidence="2" id="KW-0808">Transferase</keyword>
<dbReference type="Pfam" id="PF05175">
    <property type="entry name" value="MTS"/>
    <property type="match status" value="1"/>
</dbReference>
<dbReference type="GO" id="GO:0032259">
    <property type="term" value="P:methylation"/>
    <property type="evidence" value="ECO:0007669"/>
    <property type="project" value="UniProtKB-KW"/>
</dbReference>
<dbReference type="GO" id="GO:0003676">
    <property type="term" value="F:nucleic acid binding"/>
    <property type="evidence" value="ECO:0007669"/>
    <property type="project" value="InterPro"/>
</dbReference>
<dbReference type="InterPro" id="IPR007848">
    <property type="entry name" value="Small_mtfrase_dom"/>
</dbReference>
<dbReference type="Proteomes" id="UP000820818">
    <property type="component" value="Linkage Group LG1"/>
</dbReference>
<dbReference type="InterPro" id="IPR029063">
    <property type="entry name" value="SAM-dependent_MTases_sf"/>
</dbReference>
<feature type="domain" description="Methyltransferase small" evidence="1">
    <location>
        <begin position="110"/>
        <end position="210"/>
    </location>
</feature>
<dbReference type="PROSITE" id="PS00092">
    <property type="entry name" value="N6_MTASE"/>
    <property type="match status" value="1"/>
</dbReference>